<name>A0A5E4MIR0_9HEMI</name>
<reference evidence="1 2" key="1">
    <citation type="submission" date="2019-08" db="EMBL/GenBank/DDBJ databases">
        <authorList>
            <person name="Alioto T."/>
            <person name="Alioto T."/>
            <person name="Gomez Garrido J."/>
        </authorList>
    </citation>
    <scope>NUCLEOTIDE SEQUENCE [LARGE SCALE GENOMIC DNA]</scope>
</reference>
<organism evidence="1 2">
    <name type="scientific">Cinara cedri</name>
    <dbReference type="NCBI Taxonomy" id="506608"/>
    <lineage>
        <taxon>Eukaryota</taxon>
        <taxon>Metazoa</taxon>
        <taxon>Ecdysozoa</taxon>
        <taxon>Arthropoda</taxon>
        <taxon>Hexapoda</taxon>
        <taxon>Insecta</taxon>
        <taxon>Pterygota</taxon>
        <taxon>Neoptera</taxon>
        <taxon>Paraneoptera</taxon>
        <taxon>Hemiptera</taxon>
        <taxon>Sternorrhyncha</taxon>
        <taxon>Aphidomorpha</taxon>
        <taxon>Aphidoidea</taxon>
        <taxon>Aphididae</taxon>
        <taxon>Lachninae</taxon>
        <taxon>Cinara</taxon>
    </lineage>
</organism>
<dbReference type="EMBL" id="CABPRJ010000953">
    <property type="protein sequence ID" value="VVC32068.1"/>
    <property type="molecule type" value="Genomic_DNA"/>
</dbReference>
<keyword evidence="2" id="KW-1185">Reference proteome</keyword>
<accession>A0A5E4MIR0</accession>
<gene>
    <name evidence="1" type="ORF">CINCED_3A003624</name>
</gene>
<evidence type="ECO:0000313" key="2">
    <source>
        <dbReference type="Proteomes" id="UP000325440"/>
    </source>
</evidence>
<dbReference type="OrthoDB" id="6626258at2759"/>
<dbReference type="AlphaFoldDB" id="A0A5E4MIR0"/>
<evidence type="ECO:0000313" key="1">
    <source>
        <dbReference type="EMBL" id="VVC32068.1"/>
    </source>
</evidence>
<proteinExistence type="predicted"/>
<protein>
    <submittedName>
        <fullName evidence="1">Uncharacterized protein</fullName>
    </submittedName>
</protein>
<sequence length="105" mass="12314">MHTEENTENRNVGVFNMKIGKEKVFKPGQERLHQISKDSGIWLIMFAMSKGMLISSTFFPHRNIYKLTWISPIRITKNQIDHVVTNNIIKHRIQNVKSHRGMGFH</sequence>
<dbReference type="Proteomes" id="UP000325440">
    <property type="component" value="Unassembled WGS sequence"/>
</dbReference>